<feature type="signal peptide" evidence="2">
    <location>
        <begin position="1"/>
        <end position="21"/>
    </location>
</feature>
<reference evidence="3" key="2">
    <citation type="submission" date="2015-06" db="UniProtKB">
        <authorList>
            <consortium name="EnsemblMetazoa"/>
        </authorList>
    </citation>
    <scope>IDENTIFICATION</scope>
</reference>
<organism evidence="3 4">
    <name type="scientific">Tetranychus urticae</name>
    <name type="common">Two-spotted spider mite</name>
    <dbReference type="NCBI Taxonomy" id="32264"/>
    <lineage>
        <taxon>Eukaryota</taxon>
        <taxon>Metazoa</taxon>
        <taxon>Ecdysozoa</taxon>
        <taxon>Arthropoda</taxon>
        <taxon>Chelicerata</taxon>
        <taxon>Arachnida</taxon>
        <taxon>Acari</taxon>
        <taxon>Acariformes</taxon>
        <taxon>Trombidiformes</taxon>
        <taxon>Prostigmata</taxon>
        <taxon>Eleutherengona</taxon>
        <taxon>Raphignathae</taxon>
        <taxon>Tetranychoidea</taxon>
        <taxon>Tetranychidae</taxon>
        <taxon>Tetranychus</taxon>
    </lineage>
</organism>
<feature type="chain" id="PRO_5004580437" evidence="2">
    <location>
        <begin position="22"/>
        <end position="114"/>
    </location>
</feature>
<evidence type="ECO:0000313" key="3">
    <source>
        <dbReference type="EnsemblMetazoa" id="tetur07g06180.1"/>
    </source>
</evidence>
<feature type="compositionally biased region" description="Basic and acidic residues" evidence="1">
    <location>
        <begin position="66"/>
        <end position="78"/>
    </location>
</feature>
<evidence type="ECO:0000256" key="1">
    <source>
        <dbReference type="SAM" id="MobiDB-lite"/>
    </source>
</evidence>
<keyword evidence="4" id="KW-1185">Reference proteome</keyword>
<name>T1K9U2_TETUR</name>
<protein>
    <submittedName>
        <fullName evidence="3">Uncharacterized protein</fullName>
    </submittedName>
</protein>
<sequence length="114" mass="12671">MHKHLSKIFCFLFLLKSLHQAEDSNPDSDPPTVVVCEPDFESNGHSDCNFEVEISHDEDNNFQPEGPDKNIDGADSKDNQQLNDTNGITNKEATSLGHRGEGEGASHENDYDLK</sequence>
<accession>T1K9U2</accession>
<proteinExistence type="predicted"/>
<dbReference type="AlphaFoldDB" id="T1K9U2"/>
<reference evidence="4" key="1">
    <citation type="submission" date="2011-08" db="EMBL/GenBank/DDBJ databases">
        <authorList>
            <person name="Rombauts S."/>
        </authorList>
    </citation>
    <scope>NUCLEOTIDE SEQUENCE</scope>
    <source>
        <strain evidence="4">London</strain>
    </source>
</reference>
<feature type="compositionally biased region" description="Basic and acidic residues" evidence="1">
    <location>
        <begin position="98"/>
        <end position="114"/>
    </location>
</feature>
<feature type="compositionally biased region" description="Polar residues" evidence="1">
    <location>
        <begin position="79"/>
        <end position="93"/>
    </location>
</feature>
<dbReference type="EnsemblMetazoa" id="tetur07g06180.1">
    <property type="protein sequence ID" value="tetur07g06180.1"/>
    <property type="gene ID" value="tetur07g06180"/>
</dbReference>
<evidence type="ECO:0000313" key="4">
    <source>
        <dbReference type="Proteomes" id="UP000015104"/>
    </source>
</evidence>
<dbReference type="HOGENOM" id="CLU_2124196_0_0_1"/>
<evidence type="ECO:0000256" key="2">
    <source>
        <dbReference type="SAM" id="SignalP"/>
    </source>
</evidence>
<feature type="region of interest" description="Disordered" evidence="1">
    <location>
        <begin position="46"/>
        <end position="114"/>
    </location>
</feature>
<keyword evidence="2" id="KW-0732">Signal</keyword>
<dbReference type="Proteomes" id="UP000015104">
    <property type="component" value="Unassembled WGS sequence"/>
</dbReference>
<dbReference type="EMBL" id="CAEY01001893">
    <property type="status" value="NOT_ANNOTATED_CDS"/>
    <property type="molecule type" value="Genomic_DNA"/>
</dbReference>